<evidence type="ECO:0000313" key="7">
    <source>
        <dbReference type="Proteomes" id="UP000648908"/>
    </source>
</evidence>
<dbReference type="PANTHER" id="PTHR44688:SF16">
    <property type="entry name" value="DNA-BINDING TRANSCRIPTIONAL ACTIVATOR DEVR_DOSR"/>
    <property type="match status" value="1"/>
</dbReference>
<keyword evidence="7" id="KW-1185">Reference proteome</keyword>
<dbReference type="InterPro" id="IPR016032">
    <property type="entry name" value="Sig_transdc_resp-reg_C-effctor"/>
</dbReference>
<keyword evidence="2" id="KW-0238">DNA-binding</keyword>
<keyword evidence="1" id="KW-0805">Transcription regulation</keyword>
<proteinExistence type="predicted"/>
<accession>A0A8K0VBL4</accession>
<sequence length="289" mass="31643">MPLTRLNDIANSATLDEAWAAATPRFAELGFARVNYGLTRFRLDWSVGDPDDAIYLSTASPEYMRFYFKGGHFSRTPIFRWLVYNTGLTTWRWVEEDYAAGHLSPGETEAVRLNLSLQVRAGLTISFPTQNRRVKAALGLIADPGLDHDDVDRILAQHGAEIEAISHMLHFRIASLPPAYALRRLTDRQREALEWVADGKTTQDIALLMGISAAMVEKHLRLARAALNVGTTAQAVAKGTLLNMIFTRVVPDRSGGEDPARTPVGVPAGAPATSPPLAAARAGVEKTER</sequence>
<dbReference type="GO" id="GO:0003677">
    <property type="term" value="F:DNA binding"/>
    <property type="evidence" value="ECO:0007669"/>
    <property type="project" value="UniProtKB-KW"/>
</dbReference>
<dbReference type="GO" id="GO:0016987">
    <property type="term" value="F:sigma factor activity"/>
    <property type="evidence" value="ECO:0007669"/>
    <property type="project" value="InterPro"/>
</dbReference>
<dbReference type="PANTHER" id="PTHR44688">
    <property type="entry name" value="DNA-BINDING TRANSCRIPTIONAL ACTIVATOR DEVR_DOSR"/>
    <property type="match status" value="1"/>
</dbReference>
<protein>
    <submittedName>
        <fullName evidence="6">Autoinducer binding domain-containing protein</fullName>
    </submittedName>
</protein>
<dbReference type="SMART" id="SM00421">
    <property type="entry name" value="HTH_LUXR"/>
    <property type="match status" value="1"/>
</dbReference>
<dbReference type="AlphaFoldDB" id="A0A8K0VBL4"/>
<dbReference type="EMBL" id="JAESVN010000003">
    <property type="protein sequence ID" value="MBL4917248.1"/>
    <property type="molecule type" value="Genomic_DNA"/>
</dbReference>
<feature type="region of interest" description="Disordered" evidence="4">
    <location>
        <begin position="252"/>
        <end position="289"/>
    </location>
</feature>
<evidence type="ECO:0000256" key="3">
    <source>
        <dbReference type="ARBA" id="ARBA00023163"/>
    </source>
</evidence>
<gene>
    <name evidence="6" type="ORF">JL811_08425</name>
</gene>
<reference evidence="6" key="1">
    <citation type="submission" date="2021-01" db="EMBL/GenBank/DDBJ databases">
        <title>Tabrizicola alba sp. nov. a motile alkaliphilic bacterium isolated from a soda lake.</title>
        <authorList>
            <person name="Szuroczki S."/>
            <person name="Abbaszade G."/>
            <person name="Schumann P."/>
            <person name="Toth E."/>
        </authorList>
    </citation>
    <scope>NUCLEOTIDE SEQUENCE</scope>
    <source>
        <strain evidence="6">DMG-N-6</strain>
    </source>
</reference>
<dbReference type="InterPro" id="IPR000792">
    <property type="entry name" value="Tscrpt_reg_LuxR_C"/>
</dbReference>
<dbReference type="Gene3D" id="3.30.450.80">
    <property type="entry name" value="Transcription factor LuxR-like, autoinducer-binding domain"/>
    <property type="match status" value="1"/>
</dbReference>
<dbReference type="GO" id="GO:0006352">
    <property type="term" value="P:DNA-templated transcription initiation"/>
    <property type="evidence" value="ECO:0007669"/>
    <property type="project" value="InterPro"/>
</dbReference>
<evidence type="ECO:0000256" key="1">
    <source>
        <dbReference type="ARBA" id="ARBA00023015"/>
    </source>
</evidence>
<dbReference type="Gene3D" id="1.10.10.10">
    <property type="entry name" value="Winged helix-like DNA-binding domain superfamily/Winged helix DNA-binding domain"/>
    <property type="match status" value="1"/>
</dbReference>
<comment type="caution">
    <text evidence="6">The sequence shown here is derived from an EMBL/GenBank/DDBJ whole genome shotgun (WGS) entry which is preliminary data.</text>
</comment>
<dbReference type="InterPro" id="IPR036693">
    <property type="entry name" value="TF_LuxR_autoind-bd_dom_sf"/>
</dbReference>
<evidence type="ECO:0000259" key="5">
    <source>
        <dbReference type="PROSITE" id="PS50043"/>
    </source>
</evidence>
<dbReference type="Proteomes" id="UP000648908">
    <property type="component" value="Unassembled WGS sequence"/>
</dbReference>
<evidence type="ECO:0000256" key="4">
    <source>
        <dbReference type="SAM" id="MobiDB-lite"/>
    </source>
</evidence>
<dbReference type="SUPFAM" id="SSF75516">
    <property type="entry name" value="Pheromone-binding domain of LuxR-like quorum-sensing transcription factors"/>
    <property type="match status" value="1"/>
</dbReference>
<dbReference type="InterPro" id="IPR005143">
    <property type="entry name" value="TF_LuxR_autoind-bd_dom"/>
</dbReference>
<dbReference type="CDD" id="cd06170">
    <property type="entry name" value="LuxR_C_like"/>
    <property type="match status" value="1"/>
</dbReference>
<dbReference type="Pfam" id="PF08281">
    <property type="entry name" value="Sigma70_r4_2"/>
    <property type="match status" value="1"/>
</dbReference>
<keyword evidence="3" id="KW-0804">Transcription</keyword>
<dbReference type="InterPro" id="IPR036388">
    <property type="entry name" value="WH-like_DNA-bd_sf"/>
</dbReference>
<feature type="domain" description="HTH luxR-type" evidence="5">
    <location>
        <begin position="178"/>
        <end position="243"/>
    </location>
</feature>
<name>A0A8K0VBL4_9RHOB</name>
<dbReference type="Pfam" id="PF03472">
    <property type="entry name" value="Autoind_bind"/>
    <property type="match status" value="1"/>
</dbReference>
<dbReference type="SUPFAM" id="SSF46894">
    <property type="entry name" value="C-terminal effector domain of the bipartite response regulators"/>
    <property type="match status" value="1"/>
</dbReference>
<evidence type="ECO:0000256" key="2">
    <source>
        <dbReference type="ARBA" id="ARBA00023125"/>
    </source>
</evidence>
<organism evidence="6 7">
    <name type="scientific">Szabonella alba</name>
    <dbReference type="NCBI Taxonomy" id="2804194"/>
    <lineage>
        <taxon>Bacteria</taxon>
        <taxon>Pseudomonadati</taxon>
        <taxon>Pseudomonadota</taxon>
        <taxon>Alphaproteobacteria</taxon>
        <taxon>Rhodobacterales</taxon>
        <taxon>Paracoccaceae</taxon>
        <taxon>Szabonella</taxon>
    </lineage>
</organism>
<dbReference type="InterPro" id="IPR013249">
    <property type="entry name" value="RNA_pol_sigma70_r4_t2"/>
</dbReference>
<evidence type="ECO:0000313" key="6">
    <source>
        <dbReference type="EMBL" id="MBL4917248.1"/>
    </source>
</evidence>
<dbReference type="RefSeq" id="WP_202688068.1">
    <property type="nucleotide sequence ID" value="NZ_JAESVN010000003.1"/>
</dbReference>
<dbReference type="PROSITE" id="PS50043">
    <property type="entry name" value="HTH_LUXR_2"/>
    <property type="match status" value="1"/>
</dbReference>